<organism evidence="1">
    <name type="scientific">unidentified</name>
    <dbReference type="NCBI Taxonomy" id="32644"/>
    <lineage>
        <taxon>unclassified sequences</taxon>
    </lineage>
</organism>
<sequence length="210" mass="25155">MFDDSEIPDEDLQRLAERYEARVPAPWHPVDGVPRYYGMVFYWFNREDFNIRIPLSVVNFERGGDDVTKKFYIRWGGMHYRGAFCIVVQDPASIAKTLPKPDRPDTWRYYPSLSYRDRTSRYTRPFPDRSKMRWGYVNIASYQIFLRWWHTAVGELGVCETIDGFTSSGELYLKEWPFKDPLYPLYQRIIVQLAKKDWKPQGSYFDLRKM</sequence>
<evidence type="ECO:0000313" key="1">
    <source>
        <dbReference type="EMBL" id="QIR82172.1"/>
    </source>
</evidence>
<dbReference type="AlphaFoldDB" id="A0A6G9W0U5"/>
<accession>A0A6G9W0U5</accession>
<proteinExistence type="predicted"/>
<dbReference type="EMBL" id="MN379572">
    <property type="protein sequence ID" value="QIR82172.1"/>
    <property type="molecule type" value="Genomic_DNA"/>
</dbReference>
<name>A0A6G9W0U5_9ZZZZ</name>
<protein>
    <submittedName>
        <fullName evidence="1">Uncharacterized protein</fullName>
    </submittedName>
</protein>
<reference evidence="1" key="1">
    <citation type="submission" date="2019-08" db="EMBL/GenBank/DDBJ databases">
        <title>Identification of single stranded DNA viruses in chicken tracheal swab swabs.</title>
        <authorList>
            <person name="Chrzastek K."/>
            <person name="Kapczynski D."/>
            <person name="Kulkarni A."/>
            <person name="Chappell L."/>
            <person name="Schmidlin K."/>
            <person name="Varsani A."/>
        </authorList>
    </citation>
    <scope>NUCLEOTIDE SEQUENCE</scope>
    <source>
        <strain evidence="1">Mg7_32</strain>
    </source>
</reference>